<dbReference type="PANTHER" id="PTHR35333:SF3">
    <property type="entry name" value="BETA-LACTAMASE-TYPE TRANSPEPTIDASE FOLD CONTAINING PROTEIN"/>
    <property type="match status" value="1"/>
</dbReference>
<evidence type="ECO:0000256" key="2">
    <source>
        <dbReference type="ARBA" id="ARBA00009009"/>
    </source>
</evidence>
<organism evidence="7 8">
    <name type="scientific">Variovorax rhizosphaerae</name>
    <dbReference type="NCBI Taxonomy" id="1836200"/>
    <lineage>
        <taxon>Bacteria</taxon>
        <taxon>Pseudomonadati</taxon>
        <taxon>Pseudomonadota</taxon>
        <taxon>Betaproteobacteria</taxon>
        <taxon>Burkholderiales</taxon>
        <taxon>Comamonadaceae</taxon>
        <taxon>Variovorax</taxon>
    </lineage>
</organism>
<sequence length="288" mass="31080">MTTRRTLLLGAMAVPVLNACAPLPATQATRATLTELESDVGGRLGVMGIDTGTGRRIQHRADERFAFCSTFKVLAASAVLRQSAADPGLLQRRVRYARSDLVNYSPITEKHVNDGMTLGELCAAALQYSDNTAGNVLTRQAGGLEAVTAFARTLGDQTFRMDRWETALNTAVPGDPRDTCTPGDMARNLQRLALDDALPQAQRNQLQAWMRDNTTGGQRIRAASGNWVVADKTGSGDYGTTNDIGVVWPVARAPLVLAIYYTQDRKDATMRNEVVASAARIAIRTLTA</sequence>
<evidence type="ECO:0000259" key="6">
    <source>
        <dbReference type="Pfam" id="PF13354"/>
    </source>
</evidence>
<dbReference type="Gene3D" id="3.40.710.10">
    <property type="entry name" value="DD-peptidase/beta-lactamase superfamily"/>
    <property type="match status" value="2"/>
</dbReference>
<feature type="chain" id="PRO_5045806063" description="beta-lactamase" evidence="5">
    <location>
        <begin position="22"/>
        <end position="288"/>
    </location>
</feature>
<dbReference type="Pfam" id="PF13354">
    <property type="entry name" value="Beta-lactamase2"/>
    <property type="match status" value="1"/>
</dbReference>
<protein>
    <recommendedName>
        <fullName evidence="3">beta-lactamase</fullName>
        <ecNumber evidence="3">3.5.2.6</ecNumber>
    </recommendedName>
    <alternativeName>
        <fullName evidence="4">Penicillinase</fullName>
    </alternativeName>
</protein>
<dbReference type="PROSITE" id="PS51318">
    <property type="entry name" value="TAT"/>
    <property type="match status" value="1"/>
</dbReference>
<feature type="domain" description="Beta-lactamase class A catalytic" evidence="6">
    <location>
        <begin position="49"/>
        <end position="260"/>
    </location>
</feature>
<feature type="signal peptide" evidence="5">
    <location>
        <begin position="1"/>
        <end position="21"/>
    </location>
</feature>
<proteinExistence type="inferred from homology"/>
<keyword evidence="5" id="KW-0732">Signal</keyword>
<evidence type="ECO:0000256" key="4">
    <source>
        <dbReference type="ARBA" id="ARBA00030171"/>
    </source>
</evidence>
<dbReference type="SUPFAM" id="SSF56601">
    <property type="entry name" value="beta-lactamase/transpeptidase-like"/>
    <property type="match status" value="1"/>
</dbReference>
<evidence type="ECO:0000256" key="5">
    <source>
        <dbReference type="SAM" id="SignalP"/>
    </source>
</evidence>
<dbReference type="NCBIfam" id="NF033103">
    <property type="entry name" value="bla_class_A"/>
    <property type="match status" value="1"/>
</dbReference>
<comment type="catalytic activity">
    <reaction evidence="1">
        <text>a beta-lactam + H2O = a substituted beta-amino acid</text>
        <dbReference type="Rhea" id="RHEA:20401"/>
        <dbReference type="ChEBI" id="CHEBI:15377"/>
        <dbReference type="ChEBI" id="CHEBI:35627"/>
        <dbReference type="ChEBI" id="CHEBI:140347"/>
        <dbReference type="EC" id="3.5.2.6"/>
    </reaction>
</comment>
<dbReference type="InterPro" id="IPR045155">
    <property type="entry name" value="Beta-lactam_cat"/>
</dbReference>
<keyword evidence="8" id="KW-1185">Reference proteome</keyword>
<dbReference type="InterPro" id="IPR006311">
    <property type="entry name" value="TAT_signal"/>
</dbReference>
<comment type="similarity">
    <text evidence="2">Belongs to the class-A beta-lactamase family.</text>
</comment>
<name>A0ABU8WDP0_9BURK</name>
<dbReference type="Proteomes" id="UP001385892">
    <property type="component" value="Unassembled WGS sequence"/>
</dbReference>
<dbReference type="GO" id="GO:0008800">
    <property type="term" value="F:beta-lactamase activity"/>
    <property type="evidence" value="ECO:0007669"/>
    <property type="project" value="UniProtKB-EC"/>
</dbReference>
<accession>A0ABU8WDP0</accession>
<dbReference type="EC" id="3.5.2.6" evidence="3"/>
<reference evidence="7 8" key="1">
    <citation type="submission" date="2024-03" db="EMBL/GenBank/DDBJ databases">
        <title>Novel species of the genus Variovorax.</title>
        <authorList>
            <person name="Liu Q."/>
            <person name="Xin Y.-H."/>
        </authorList>
    </citation>
    <scope>NUCLEOTIDE SEQUENCE [LARGE SCALE GENOMIC DNA]</scope>
    <source>
        <strain evidence="7 8">KACC 18900</strain>
    </source>
</reference>
<evidence type="ECO:0000256" key="1">
    <source>
        <dbReference type="ARBA" id="ARBA00001526"/>
    </source>
</evidence>
<dbReference type="InterPro" id="IPR000871">
    <property type="entry name" value="Beta-lactam_class-A"/>
</dbReference>
<keyword evidence="7" id="KW-0378">Hydrolase</keyword>
<gene>
    <name evidence="7" type="primary">bla</name>
    <name evidence="7" type="ORF">WKW82_02685</name>
</gene>
<dbReference type="InterPro" id="IPR012338">
    <property type="entry name" value="Beta-lactam/transpept-like"/>
</dbReference>
<dbReference type="RefSeq" id="WP_340340698.1">
    <property type="nucleotide sequence ID" value="NZ_JBBKZT010000001.1"/>
</dbReference>
<dbReference type="PRINTS" id="PR00118">
    <property type="entry name" value="BLACTAMASEA"/>
</dbReference>
<dbReference type="PANTHER" id="PTHR35333">
    <property type="entry name" value="BETA-LACTAMASE"/>
    <property type="match status" value="1"/>
</dbReference>
<dbReference type="EMBL" id="JBBKZT010000001">
    <property type="protein sequence ID" value="MEJ8845536.1"/>
    <property type="molecule type" value="Genomic_DNA"/>
</dbReference>
<comment type="caution">
    <text evidence="7">The sequence shown here is derived from an EMBL/GenBank/DDBJ whole genome shotgun (WGS) entry which is preliminary data.</text>
</comment>
<evidence type="ECO:0000313" key="7">
    <source>
        <dbReference type="EMBL" id="MEJ8845536.1"/>
    </source>
</evidence>
<evidence type="ECO:0000313" key="8">
    <source>
        <dbReference type="Proteomes" id="UP001385892"/>
    </source>
</evidence>
<evidence type="ECO:0000256" key="3">
    <source>
        <dbReference type="ARBA" id="ARBA00012865"/>
    </source>
</evidence>